<dbReference type="GO" id="GO:0005634">
    <property type="term" value="C:nucleus"/>
    <property type="evidence" value="ECO:0007669"/>
    <property type="project" value="UniProtKB-SubCell"/>
</dbReference>
<evidence type="ECO:0000259" key="6">
    <source>
        <dbReference type="Pfam" id="PF02463"/>
    </source>
</evidence>
<evidence type="ECO:0000256" key="3">
    <source>
        <dbReference type="ARBA" id="ARBA00022776"/>
    </source>
</evidence>
<keyword evidence="7" id="KW-1185">Reference proteome</keyword>
<keyword evidence="2" id="KW-0132">Cell division</keyword>
<dbReference type="AlphaFoldDB" id="A0A914QXW7"/>
<dbReference type="PANTHER" id="PTHR18937:SF12">
    <property type="entry name" value="STRUCTURAL MAINTENANCE OF CHROMOSOMES PROTEIN"/>
    <property type="match status" value="1"/>
</dbReference>
<dbReference type="InterPro" id="IPR027417">
    <property type="entry name" value="P-loop_NTPase"/>
</dbReference>
<comment type="subcellular location">
    <subcellularLocation>
        <location evidence="1">Nucleus</location>
    </subcellularLocation>
</comment>
<dbReference type="GO" id="GO:0003677">
    <property type="term" value="F:DNA binding"/>
    <property type="evidence" value="ECO:0007669"/>
    <property type="project" value="TreeGrafter"/>
</dbReference>
<keyword evidence="3" id="KW-0498">Mitosis</keyword>
<dbReference type="Gene3D" id="3.40.50.300">
    <property type="entry name" value="P-loop containing nucleotide triphosphate hydrolases"/>
    <property type="match status" value="1"/>
</dbReference>
<dbReference type="Pfam" id="PF02463">
    <property type="entry name" value="SMC_N"/>
    <property type="match status" value="1"/>
</dbReference>
<keyword evidence="5" id="KW-0131">Cell cycle</keyword>
<dbReference type="PANTHER" id="PTHR18937">
    <property type="entry name" value="STRUCTURAL MAINTENANCE OF CHROMOSOMES SMC FAMILY MEMBER"/>
    <property type="match status" value="1"/>
</dbReference>
<dbReference type="GO" id="GO:0007062">
    <property type="term" value="P:sister chromatid cohesion"/>
    <property type="evidence" value="ECO:0007669"/>
    <property type="project" value="TreeGrafter"/>
</dbReference>
<evidence type="ECO:0000256" key="1">
    <source>
        <dbReference type="ARBA" id="ARBA00004123"/>
    </source>
</evidence>
<organism evidence="7 8">
    <name type="scientific">Panagrolaimus davidi</name>
    <dbReference type="NCBI Taxonomy" id="227884"/>
    <lineage>
        <taxon>Eukaryota</taxon>
        <taxon>Metazoa</taxon>
        <taxon>Ecdysozoa</taxon>
        <taxon>Nematoda</taxon>
        <taxon>Chromadorea</taxon>
        <taxon>Rhabditida</taxon>
        <taxon>Tylenchina</taxon>
        <taxon>Panagrolaimomorpha</taxon>
        <taxon>Panagrolaimoidea</taxon>
        <taxon>Panagrolaimidae</taxon>
        <taxon>Panagrolaimus</taxon>
    </lineage>
</organism>
<dbReference type="GO" id="GO:0051301">
    <property type="term" value="P:cell division"/>
    <property type="evidence" value="ECO:0007669"/>
    <property type="project" value="UniProtKB-KW"/>
</dbReference>
<reference evidence="8" key="1">
    <citation type="submission" date="2022-11" db="UniProtKB">
        <authorList>
            <consortium name="WormBaseParasite"/>
        </authorList>
    </citation>
    <scope>IDENTIFICATION</scope>
</reference>
<evidence type="ECO:0000256" key="5">
    <source>
        <dbReference type="ARBA" id="ARBA00023306"/>
    </source>
</evidence>
<dbReference type="InterPro" id="IPR003395">
    <property type="entry name" value="RecF/RecN/SMC_N"/>
</dbReference>
<feature type="domain" description="RecF/RecN/SMC N-terminal" evidence="6">
    <location>
        <begin position="3"/>
        <end position="46"/>
    </location>
</feature>
<dbReference type="WBParaSite" id="PDA_v2.g8948.t1">
    <property type="protein sequence ID" value="PDA_v2.g8948.t1"/>
    <property type="gene ID" value="PDA_v2.g8948"/>
</dbReference>
<evidence type="ECO:0000313" key="8">
    <source>
        <dbReference type="WBParaSite" id="PDA_v2.g8948.t1"/>
    </source>
</evidence>
<accession>A0A914QXW7</accession>
<dbReference type="SUPFAM" id="SSF52540">
    <property type="entry name" value="P-loop containing nucleoside triphosphate hydrolases"/>
    <property type="match status" value="1"/>
</dbReference>
<proteinExistence type="predicted"/>
<protein>
    <submittedName>
        <fullName evidence="8">RecF/RecN/SMC N-terminal domain-containing protein</fullName>
    </submittedName>
</protein>
<name>A0A914QXW7_9BILA</name>
<evidence type="ECO:0000313" key="7">
    <source>
        <dbReference type="Proteomes" id="UP000887578"/>
    </source>
</evidence>
<evidence type="ECO:0000256" key="2">
    <source>
        <dbReference type="ARBA" id="ARBA00022618"/>
    </source>
</evidence>
<evidence type="ECO:0000256" key="4">
    <source>
        <dbReference type="ARBA" id="ARBA00023242"/>
    </source>
</evidence>
<sequence>MVFIESVELTNFKSYHHSREIGPFLQTNAVVGPNGTGKSNMLDAIQQCEEYRKTYEKLVTNLKAHQIFAQQTCTKLHRLCVAHGKPKDIEDDLQKSYLNILYILTTSILGRCKNRWFPFTNDDVVEQARQERESSPFIDDYSDIECLTSPKALSSQEASSLSQKASSGTPKATKNKVSIFRSQFDNGICRHCRKAVSHKKIIFSNNFEFIWT</sequence>
<dbReference type="GO" id="GO:0008278">
    <property type="term" value="C:cohesin complex"/>
    <property type="evidence" value="ECO:0007669"/>
    <property type="project" value="TreeGrafter"/>
</dbReference>
<keyword evidence="4" id="KW-0539">Nucleus</keyword>
<dbReference type="Proteomes" id="UP000887578">
    <property type="component" value="Unplaced"/>
</dbReference>